<reference evidence="1 2" key="1">
    <citation type="submission" date="2018-03" db="EMBL/GenBank/DDBJ databases">
        <title>Whole genome sequencing of Histamine producing bacteria.</title>
        <authorList>
            <person name="Butler K."/>
        </authorList>
    </citation>
    <scope>NUCLEOTIDE SEQUENCE [LARGE SCALE GENOMIC DNA]</scope>
    <source>
        <strain evidence="1 2">ATCC 51761</strain>
    </source>
</reference>
<evidence type="ECO:0000313" key="2">
    <source>
        <dbReference type="Proteomes" id="UP000241190"/>
    </source>
</evidence>
<comment type="caution">
    <text evidence="1">The sequence shown here is derived from an EMBL/GenBank/DDBJ whole genome shotgun (WGS) entry which is preliminary data.</text>
</comment>
<protein>
    <submittedName>
        <fullName evidence="1">Uncharacterized protein</fullName>
    </submittedName>
</protein>
<name>A0ABX5GP74_9GAMM</name>
<organism evidence="1 2">
    <name type="scientific">Photobacterium iliopiscarium</name>
    <dbReference type="NCBI Taxonomy" id="56192"/>
    <lineage>
        <taxon>Bacteria</taxon>
        <taxon>Pseudomonadati</taxon>
        <taxon>Pseudomonadota</taxon>
        <taxon>Gammaproteobacteria</taxon>
        <taxon>Vibrionales</taxon>
        <taxon>Vibrionaceae</taxon>
        <taxon>Photobacterium</taxon>
    </lineage>
</organism>
<sequence>MRAAENFMSNLLKKIPKPISTMQDYTNNFHYHQMTEGDQKKYLQHLYDNDYSVRDISKHVVISETKVRSKIDAHRGRGLSPTPNRS</sequence>
<gene>
    <name evidence="1" type="ORF">C9J52_15710</name>
</gene>
<proteinExistence type="predicted"/>
<dbReference type="Proteomes" id="UP000241190">
    <property type="component" value="Unassembled WGS sequence"/>
</dbReference>
<keyword evidence="2" id="KW-1185">Reference proteome</keyword>
<dbReference type="EMBL" id="PYOP01000029">
    <property type="protein sequence ID" value="PSW93234.1"/>
    <property type="molecule type" value="Genomic_DNA"/>
</dbReference>
<accession>A0ABX5GP74</accession>
<evidence type="ECO:0000313" key="1">
    <source>
        <dbReference type="EMBL" id="PSW93234.1"/>
    </source>
</evidence>